<evidence type="ECO:0000313" key="2">
    <source>
        <dbReference type="EMBL" id="TKK88377.1"/>
    </source>
</evidence>
<dbReference type="AlphaFoldDB" id="A0A4U3MK35"/>
<accession>A0A4U3MK35</accession>
<organism evidence="2 3">
    <name type="scientific">Herbidospora galbida</name>
    <dbReference type="NCBI Taxonomy" id="2575442"/>
    <lineage>
        <taxon>Bacteria</taxon>
        <taxon>Bacillati</taxon>
        <taxon>Actinomycetota</taxon>
        <taxon>Actinomycetes</taxon>
        <taxon>Streptosporangiales</taxon>
        <taxon>Streptosporangiaceae</taxon>
        <taxon>Herbidospora</taxon>
    </lineage>
</organism>
<feature type="compositionally biased region" description="Gly residues" evidence="1">
    <location>
        <begin position="46"/>
        <end position="59"/>
    </location>
</feature>
<comment type="caution">
    <text evidence="2">The sequence shown here is derived from an EMBL/GenBank/DDBJ whole genome shotgun (WGS) entry which is preliminary data.</text>
</comment>
<dbReference type="EMBL" id="SZQA01000011">
    <property type="protein sequence ID" value="TKK88377.1"/>
    <property type="molecule type" value="Genomic_DNA"/>
</dbReference>
<proteinExistence type="predicted"/>
<gene>
    <name evidence="2" type="ORF">FDA94_13840</name>
</gene>
<reference evidence="2 3" key="1">
    <citation type="submission" date="2019-04" db="EMBL/GenBank/DDBJ databases">
        <title>Herbidospora sp. NEAU-GS14.nov., a novel actinomycete isolated from soil.</title>
        <authorList>
            <person name="Han L."/>
        </authorList>
    </citation>
    <scope>NUCLEOTIDE SEQUENCE [LARGE SCALE GENOMIC DNA]</scope>
    <source>
        <strain evidence="2 3">NEAU-GS14</strain>
    </source>
</reference>
<evidence type="ECO:0000256" key="1">
    <source>
        <dbReference type="SAM" id="MobiDB-lite"/>
    </source>
</evidence>
<sequence>MRRFSAGVVGGLLATGAMSVVMLAGGRIGLLGEQPPQRIIPREDPGPGGTGCGGADGTH</sequence>
<dbReference type="Proteomes" id="UP000308705">
    <property type="component" value="Unassembled WGS sequence"/>
</dbReference>
<protein>
    <submittedName>
        <fullName evidence="2">Uncharacterized protein</fullName>
    </submittedName>
</protein>
<name>A0A4U3MK35_9ACTN</name>
<evidence type="ECO:0000313" key="3">
    <source>
        <dbReference type="Proteomes" id="UP000308705"/>
    </source>
</evidence>
<keyword evidence="3" id="KW-1185">Reference proteome</keyword>
<feature type="region of interest" description="Disordered" evidence="1">
    <location>
        <begin position="32"/>
        <end position="59"/>
    </location>
</feature>